<feature type="domain" description="EamA" evidence="2">
    <location>
        <begin position="148"/>
        <end position="273"/>
    </location>
</feature>
<dbReference type="SUPFAM" id="SSF103481">
    <property type="entry name" value="Multidrug resistance efflux transporter EmrE"/>
    <property type="match status" value="2"/>
</dbReference>
<evidence type="ECO:0000313" key="4">
    <source>
        <dbReference type="Proteomes" id="UP000019063"/>
    </source>
</evidence>
<keyword evidence="4" id="KW-1185">Reference proteome</keyword>
<keyword evidence="1" id="KW-0472">Membrane</keyword>
<accession>W4HPY5</accession>
<reference evidence="3 4" key="1">
    <citation type="journal article" date="2014" name="Antonie Van Leeuwenhoek">
        <title>Roseivivax atlanticus sp. nov., isolated from surface seawater of the Atlantic Ocean.</title>
        <authorList>
            <person name="Li G."/>
            <person name="Lai Q."/>
            <person name="Liu X."/>
            <person name="Sun F."/>
            <person name="Shao Z."/>
        </authorList>
    </citation>
    <scope>NUCLEOTIDE SEQUENCE [LARGE SCALE GENOMIC DNA]</scope>
    <source>
        <strain evidence="3 4">22II-s10s</strain>
    </source>
</reference>
<feature type="transmembrane region" description="Helical" evidence="1">
    <location>
        <begin position="32"/>
        <end position="52"/>
    </location>
</feature>
<dbReference type="Pfam" id="PF00892">
    <property type="entry name" value="EamA"/>
    <property type="match status" value="2"/>
</dbReference>
<feature type="transmembrane region" description="Helical" evidence="1">
    <location>
        <begin position="147"/>
        <end position="165"/>
    </location>
</feature>
<sequence>MDNLRGIILMVLAMAGFAVEDAFIKASSATVPTGQILLFIGIVGGGAFALAARRGGVRLMAPAFRHRAIVARNVAEIIGTIGFVTAITTIPLATASAIAQAMPLVITAGAALLFAEPVGWRRWSAIAVGLVGVLIIIRPGTSGFDPNALWAILAVFGLAARDLAARAVPSTVSHSQLAVWGMFMLVPTGLILTPFTGAPVVPAPLTLVLLTGAAAVGCLAYYAITSASRTGAVAVVTPFRYTRILFALVLGALLFGESPDGPTLIGAALVIASGVYTLLRERRLARAGATGIAPKPARVYTSTARR</sequence>
<organism evidence="3 4">
    <name type="scientific">Roseivivax marinus</name>
    <dbReference type="NCBI Taxonomy" id="1379903"/>
    <lineage>
        <taxon>Bacteria</taxon>
        <taxon>Pseudomonadati</taxon>
        <taxon>Pseudomonadota</taxon>
        <taxon>Alphaproteobacteria</taxon>
        <taxon>Rhodobacterales</taxon>
        <taxon>Roseobacteraceae</taxon>
        <taxon>Roseivivax</taxon>
    </lineage>
</organism>
<dbReference type="eggNOG" id="COG0697">
    <property type="taxonomic scope" value="Bacteria"/>
</dbReference>
<feature type="transmembrane region" description="Helical" evidence="1">
    <location>
        <begin position="231"/>
        <end position="255"/>
    </location>
</feature>
<dbReference type="RefSeq" id="WP_043842454.1">
    <property type="nucleotide sequence ID" value="NZ_AQQW01000002.1"/>
</dbReference>
<dbReference type="PANTHER" id="PTHR22911">
    <property type="entry name" value="ACYL-MALONYL CONDENSING ENZYME-RELATED"/>
    <property type="match status" value="1"/>
</dbReference>
<feature type="domain" description="EamA" evidence="2">
    <location>
        <begin position="5"/>
        <end position="137"/>
    </location>
</feature>
<gene>
    <name evidence="3" type="ORF">ATO8_04786</name>
</gene>
<dbReference type="GO" id="GO:0016020">
    <property type="term" value="C:membrane"/>
    <property type="evidence" value="ECO:0007669"/>
    <property type="project" value="InterPro"/>
</dbReference>
<dbReference type="PANTHER" id="PTHR22911:SF135">
    <property type="entry name" value="BLR4310 PROTEIN"/>
    <property type="match status" value="1"/>
</dbReference>
<feature type="transmembrane region" description="Helical" evidence="1">
    <location>
        <begin position="73"/>
        <end position="92"/>
    </location>
</feature>
<feature type="transmembrane region" description="Helical" evidence="1">
    <location>
        <begin position="122"/>
        <end position="141"/>
    </location>
</feature>
<dbReference type="AlphaFoldDB" id="W4HPY5"/>
<feature type="transmembrane region" description="Helical" evidence="1">
    <location>
        <begin position="261"/>
        <end position="279"/>
    </location>
</feature>
<evidence type="ECO:0000313" key="3">
    <source>
        <dbReference type="EMBL" id="ETW14181.1"/>
    </source>
</evidence>
<evidence type="ECO:0000259" key="2">
    <source>
        <dbReference type="Pfam" id="PF00892"/>
    </source>
</evidence>
<keyword evidence="1" id="KW-1133">Transmembrane helix</keyword>
<proteinExistence type="predicted"/>
<keyword evidence="1" id="KW-0812">Transmembrane</keyword>
<dbReference type="InterPro" id="IPR000620">
    <property type="entry name" value="EamA_dom"/>
</dbReference>
<feature type="transmembrane region" description="Helical" evidence="1">
    <location>
        <begin position="203"/>
        <end position="224"/>
    </location>
</feature>
<dbReference type="EMBL" id="AQQW01000002">
    <property type="protein sequence ID" value="ETW14181.1"/>
    <property type="molecule type" value="Genomic_DNA"/>
</dbReference>
<feature type="transmembrane region" description="Helical" evidence="1">
    <location>
        <begin position="177"/>
        <end position="197"/>
    </location>
</feature>
<evidence type="ECO:0000256" key="1">
    <source>
        <dbReference type="SAM" id="Phobius"/>
    </source>
</evidence>
<comment type="caution">
    <text evidence="3">The sequence shown here is derived from an EMBL/GenBank/DDBJ whole genome shotgun (WGS) entry which is preliminary data.</text>
</comment>
<dbReference type="InterPro" id="IPR037185">
    <property type="entry name" value="EmrE-like"/>
</dbReference>
<dbReference type="Proteomes" id="UP000019063">
    <property type="component" value="Unassembled WGS sequence"/>
</dbReference>
<protein>
    <recommendedName>
        <fullName evidence="2">EamA domain-containing protein</fullName>
    </recommendedName>
</protein>
<feature type="transmembrane region" description="Helical" evidence="1">
    <location>
        <begin position="98"/>
        <end position="115"/>
    </location>
</feature>
<name>W4HPY5_9RHOB</name>
<dbReference type="STRING" id="1379903.ATO8_04786"/>